<accession>A0A4Q0XV48</accession>
<evidence type="ECO:0000313" key="3">
    <source>
        <dbReference type="EMBL" id="RXJ60029.1"/>
    </source>
</evidence>
<dbReference type="SUPFAM" id="SSF56672">
    <property type="entry name" value="DNA/RNA polymerases"/>
    <property type="match status" value="1"/>
</dbReference>
<evidence type="ECO:0000256" key="1">
    <source>
        <dbReference type="ARBA" id="ARBA00034120"/>
    </source>
</evidence>
<dbReference type="CDD" id="cd01646">
    <property type="entry name" value="RT_Bac_retron_I"/>
    <property type="match status" value="1"/>
</dbReference>
<dbReference type="EMBL" id="PDKN01000002">
    <property type="protein sequence ID" value="RXJ60029.1"/>
    <property type="molecule type" value="Genomic_DNA"/>
</dbReference>
<evidence type="ECO:0000313" key="4">
    <source>
        <dbReference type="Proteomes" id="UP000290657"/>
    </source>
</evidence>
<protein>
    <recommendedName>
        <fullName evidence="2">Reverse transcriptase domain-containing protein</fullName>
    </recommendedName>
</protein>
<feature type="domain" description="Reverse transcriptase" evidence="2">
    <location>
        <begin position="35"/>
        <end position="313"/>
    </location>
</feature>
<dbReference type="PANTHER" id="PTHR34047:SF8">
    <property type="entry name" value="PROTEIN YKFC"/>
    <property type="match status" value="1"/>
</dbReference>
<keyword evidence="4" id="KW-1185">Reference proteome</keyword>
<name>A0A4Q0XV48_9BACT</name>
<dbReference type="InterPro" id="IPR000477">
    <property type="entry name" value="RT_dom"/>
</dbReference>
<dbReference type="InterPro" id="IPR051083">
    <property type="entry name" value="GrpII_Intron_Splice-Mob/Def"/>
</dbReference>
<evidence type="ECO:0000259" key="2">
    <source>
        <dbReference type="PROSITE" id="PS50878"/>
    </source>
</evidence>
<dbReference type="Proteomes" id="UP000290657">
    <property type="component" value="Unassembled WGS sequence"/>
</dbReference>
<gene>
    <name evidence="3" type="ORF">CRV04_03165</name>
</gene>
<dbReference type="Pfam" id="PF00078">
    <property type="entry name" value="RVT_1"/>
    <property type="match status" value="1"/>
</dbReference>
<dbReference type="InterPro" id="IPR043128">
    <property type="entry name" value="Rev_trsase/Diguanyl_cyclase"/>
</dbReference>
<organism evidence="3 4">
    <name type="scientific">Candidatus Marinarcus aquaticus</name>
    <dbReference type="NCBI Taxonomy" id="2044504"/>
    <lineage>
        <taxon>Bacteria</taxon>
        <taxon>Pseudomonadati</taxon>
        <taxon>Campylobacterota</taxon>
        <taxon>Epsilonproteobacteria</taxon>
        <taxon>Campylobacterales</taxon>
        <taxon>Arcobacteraceae</taxon>
        <taxon>Candidatus Marinarcus</taxon>
    </lineage>
</organism>
<dbReference type="PANTHER" id="PTHR34047">
    <property type="entry name" value="NUCLEAR INTRON MATURASE 1, MITOCHONDRIAL-RELATED"/>
    <property type="match status" value="1"/>
</dbReference>
<reference evidence="3 4" key="1">
    <citation type="submission" date="2017-10" db="EMBL/GenBank/DDBJ databases">
        <title>Genomics of the genus Arcobacter.</title>
        <authorList>
            <person name="Perez-Cataluna A."/>
            <person name="Figueras M.J."/>
        </authorList>
    </citation>
    <scope>NUCLEOTIDE SEQUENCE [LARGE SCALE GENOMIC DNA]</scope>
    <source>
        <strain evidence="3 4">CECT 8987</strain>
    </source>
</reference>
<comment type="similarity">
    <text evidence="1">Belongs to the bacterial reverse transcriptase family.</text>
</comment>
<sequence>MIKQLKIDMKDDWFKDTYNYKDFLKPDVLLEYFDKNIVQHNGIYIPSEKLLLNIPKKNFSIRYALETNIYDRFLYQGYLNELAPYYDPLLSERVYSHRYQTNESKRKNYIFKHPIEQWSKFIGYVRDGLQSSEKVLLETDIQNYFENIRIEDLSKTLQENLKNIQATGIEKIRLRHVIDSLINSLHLWSFNHKNGLPQNRDTSSFLANMVMNVVDKKMIEGHGYDYHRYMDDIRIVCNDKYEARKALKQLIIELRKIGLNINSAKTKIIDTDHEEYSSLFEDDLDIKRLDNMFRSRSLPVIMRSFIPLKGYALRQIAEGNTQERGFRFSINRLTTLAMCSDVNKPDGYFDEITDAVITELVEQPFSSDKFMDYLKSVELQDSHIERIKALLLNTDQSIYGWQNYLLWQLLVYKNITDDHLLQQAGQKLSSVSIIAPSDVAGSALYLGAQGREAEKNIVADNFQNFNNFFTQRNALIALHELNYRDIKEKIVNVDPAVIGTLTRVKCEFNGKYFQEKTPISWKKIYDEGTSYE</sequence>
<dbReference type="AlphaFoldDB" id="A0A4Q0XV48"/>
<proteinExistence type="inferred from homology"/>
<dbReference type="InterPro" id="IPR043502">
    <property type="entry name" value="DNA/RNA_pol_sf"/>
</dbReference>
<dbReference type="PROSITE" id="PS50878">
    <property type="entry name" value="RT_POL"/>
    <property type="match status" value="1"/>
</dbReference>
<comment type="caution">
    <text evidence="3">The sequence shown here is derived from an EMBL/GenBank/DDBJ whole genome shotgun (WGS) entry which is preliminary data.</text>
</comment>
<dbReference type="Gene3D" id="3.30.70.270">
    <property type="match status" value="1"/>
</dbReference>